<evidence type="ECO:0000256" key="1">
    <source>
        <dbReference type="ARBA" id="ARBA00004141"/>
    </source>
</evidence>
<feature type="transmembrane region" description="Helical" evidence="7">
    <location>
        <begin position="1149"/>
        <end position="1169"/>
    </location>
</feature>
<feature type="transmembrane region" description="Helical" evidence="7">
    <location>
        <begin position="84"/>
        <end position="102"/>
    </location>
</feature>
<evidence type="ECO:0000256" key="7">
    <source>
        <dbReference type="SAM" id="Phobius"/>
    </source>
</evidence>
<feature type="transmembrane region" description="Helical" evidence="7">
    <location>
        <begin position="1115"/>
        <end position="1143"/>
    </location>
</feature>
<reference evidence="9 10" key="1">
    <citation type="journal article" date="2020" name="bioRxiv">
        <title>A chromosome-scale genome assembly for the Fusarium oxysporum strain Fo5176 to establish a model Arabidopsis-fungal pathosystem.</title>
        <authorList>
            <person name="Fokkens L."/>
            <person name="Guo L."/>
            <person name="Dora S."/>
            <person name="Wang B."/>
            <person name="Ye K."/>
            <person name="Sanchez-Rodriguez C."/>
            <person name="Croll D."/>
        </authorList>
    </citation>
    <scope>NUCLEOTIDE SEQUENCE [LARGE SCALE GENOMIC DNA]</scope>
    <source>
        <strain evidence="9 10">Fo5176</strain>
    </source>
</reference>
<dbReference type="InterPro" id="IPR036259">
    <property type="entry name" value="MFS_trans_sf"/>
</dbReference>
<dbReference type="InterPro" id="IPR012337">
    <property type="entry name" value="RNaseH-like_sf"/>
</dbReference>
<keyword evidence="5 7" id="KW-0472">Membrane</keyword>
<dbReference type="GO" id="GO:0016020">
    <property type="term" value="C:membrane"/>
    <property type="evidence" value="ECO:0007669"/>
    <property type="project" value="UniProtKB-SubCell"/>
</dbReference>
<evidence type="ECO:0000313" key="10">
    <source>
        <dbReference type="Proteomes" id="UP000593570"/>
    </source>
</evidence>
<dbReference type="Pfam" id="PF07690">
    <property type="entry name" value="MFS_1"/>
    <property type="match status" value="1"/>
</dbReference>
<evidence type="ECO:0000256" key="6">
    <source>
        <dbReference type="ARBA" id="ARBA00023180"/>
    </source>
</evidence>
<feature type="transmembrane region" description="Helical" evidence="7">
    <location>
        <begin position="143"/>
        <end position="165"/>
    </location>
</feature>
<keyword evidence="4 7" id="KW-1133">Transmembrane helix</keyword>
<feature type="transmembrane region" description="Helical" evidence="7">
    <location>
        <begin position="177"/>
        <end position="198"/>
    </location>
</feature>
<evidence type="ECO:0000256" key="4">
    <source>
        <dbReference type="ARBA" id="ARBA00022989"/>
    </source>
</evidence>
<organism evidence="9 10">
    <name type="scientific">Fusarium oxysporum f. sp. conglutinans</name>
    <dbReference type="NCBI Taxonomy" id="100902"/>
    <lineage>
        <taxon>Eukaryota</taxon>
        <taxon>Fungi</taxon>
        <taxon>Dikarya</taxon>
        <taxon>Ascomycota</taxon>
        <taxon>Pezizomycotina</taxon>
        <taxon>Sordariomycetes</taxon>
        <taxon>Hypocreomycetidae</taxon>
        <taxon>Hypocreales</taxon>
        <taxon>Nectriaceae</taxon>
        <taxon>Fusarium</taxon>
        <taxon>Fusarium oxysporum species complex</taxon>
    </lineage>
</organism>
<dbReference type="GO" id="GO:0022857">
    <property type="term" value="F:transmembrane transporter activity"/>
    <property type="evidence" value="ECO:0007669"/>
    <property type="project" value="InterPro"/>
</dbReference>
<comment type="subcellular location">
    <subcellularLocation>
        <location evidence="1">Membrane</location>
        <topology evidence="1">Multi-pass membrane protein</topology>
    </subcellularLocation>
</comment>
<dbReference type="PANTHER" id="PTHR43791:SF38">
    <property type="entry name" value="MAJOR FACILITATOR SUPERFAMILY (MFS) PROFILE DOMAIN-CONTAINING PROTEIN"/>
    <property type="match status" value="1"/>
</dbReference>
<dbReference type="EMBL" id="JACDXP010000019">
    <property type="protein sequence ID" value="KAF6512941.1"/>
    <property type="molecule type" value="Genomic_DNA"/>
</dbReference>
<feature type="transmembrane region" description="Helical" evidence="7">
    <location>
        <begin position="117"/>
        <end position="137"/>
    </location>
</feature>
<feature type="transmembrane region" description="Helical" evidence="7">
    <location>
        <begin position="47"/>
        <end position="64"/>
    </location>
</feature>
<protein>
    <recommendedName>
        <fullName evidence="8">HAT C-terminal dimerisation domain-containing protein</fullName>
    </recommendedName>
</protein>
<accession>A0A8H6LBE2</accession>
<keyword evidence="2" id="KW-0813">Transport</keyword>
<feature type="transmembrane region" description="Helical" evidence="7">
    <location>
        <begin position="324"/>
        <end position="341"/>
    </location>
</feature>
<keyword evidence="6" id="KW-0325">Glycoprotein</keyword>
<feature type="transmembrane region" description="Helical" evidence="7">
    <location>
        <begin position="1214"/>
        <end position="1235"/>
    </location>
</feature>
<dbReference type="Pfam" id="PF05699">
    <property type="entry name" value="Dimer_Tnp_hAT"/>
    <property type="match status" value="1"/>
</dbReference>
<dbReference type="SUPFAM" id="SSF53098">
    <property type="entry name" value="Ribonuclease H-like"/>
    <property type="match status" value="1"/>
</dbReference>
<keyword evidence="3 7" id="KW-0812">Transmembrane</keyword>
<sequence>MAAYKTSTEAVDQKDFLEGPGRVAEHVEITQTISWTAEEEKKLVRKIDLFLLPNIWLMYLLSYMDRTNIGNAKIAGMADDLELTSSQYSIILVVFFVGYVIFEPPSNMILVRTRPSLYLPAIMIVWGVLTCIMSVVQSYHHLIILRVFVGVMESGFAPGILLIFSSWYKRTEQSKRFAVFMSAAILSGAFGGLLAGAITGGLEGAHGIRGWRWLFIVEGVATIGWAIIAAFLLLDFPANTRHLTDRERAIAIARLQEDSVTVRGQGEKVGKMQSLILALRDWRTWGFIFGYMVIVGSSTLSYFYPTLVHGLGYSSTVQAQYMTVPIYAVAFVCTAVSGYFADRISNYRGLIIARVPSLRVFFPIGSVPTRSMIAFFRDRDPAGRSEPEGMESTSPSTNDVDVLSSSTLAVASLATPAPSLQEETPHEEVEHQYLWRCFPDYVWSQRVRDTPSWVWGFGYDVEDSSGGRRWVCRRCIQNKNPKPRSFAEKGIQNANAHLFKGHGIRAPPDKTKSAAEKKAEKLKVKDQRSIAEVMKLDTRLPREQDIANSLVKGFDRKHFQRLLLEWIIEENHAFSVCEQGRLRQIFEYLNPLVKITDANITRTTIRRKVLSAYEMHKDKVVAALKQSCGLIHVSFDGWKSGNRHSLYGIACFFRDENSQPRKLALGVPELRTRHFGHNIAAEILDVLDAYGIQDKIGYFTLDNAESNDKAMEVIGGELGFVGSRRRGRCFGHTLNLSAKALLFGHNVEAFEEQLSGEAALSEAEHTLWRRKGPVGKLHNLVVDVRRSDQLTYLLRSIQRSEFDLSSDPRIRARQPVDLIIDNDTRWLSQLYMIRRAIILRPFIEQLVLKHRQQWEQDNRSKRTGNLRKSAREPRICLEENQLTVNDWVVLEHLAKLLGFYEDAVKTLEGDGQQRKRKGGWVGSYGNVWEVIQGFEFLLEVLEDYKQLASEIPDAEHFRINVNLGWEKLNKYYSRLDETPIYYTALALHPAFRWGYFENEWKDNTEWVMKAKQMVREVWESDYRHLQVVRSPVDDEPVAKRQRKYYNPFQAYCERTRPVLGYGLVKEEATLSDDINEDTNELELWQSSWEDGDNDVRDPISYWHERKRRYPRLSRMALDFLTIQPMSADFSMITSIAVCVVYNFTARYALLVLMAAGLWASNAISLSFAASTFGSMDAEVRAVALALMNALGNLAQIYGAYLFPSDDAPKYLMGFGVISGMLGFGVCVYIVMHILVRRLKP</sequence>
<name>A0A8H6LBE2_FUSOX</name>
<feature type="domain" description="HAT C-terminal dimerisation" evidence="8">
    <location>
        <begin position="1088"/>
        <end position="1146"/>
    </location>
</feature>
<evidence type="ECO:0000256" key="2">
    <source>
        <dbReference type="ARBA" id="ARBA00022448"/>
    </source>
</evidence>
<dbReference type="PANTHER" id="PTHR43791">
    <property type="entry name" value="PERMEASE-RELATED"/>
    <property type="match status" value="1"/>
</dbReference>
<feature type="transmembrane region" description="Helical" evidence="7">
    <location>
        <begin position="1181"/>
        <end position="1202"/>
    </location>
</feature>
<feature type="transmembrane region" description="Helical" evidence="7">
    <location>
        <begin position="282"/>
        <end position="304"/>
    </location>
</feature>
<evidence type="ECO:0000256" key="3">
    <source>
        <dbReference type="ARBA" id="ARBA00022692"/>
    </source>
</evidence>
<dbReference type="SUPFAM" id="SSF103473">
    <property type="entry name" value="MFS general substrate transporter"/>
    <property type="match status" value="1"/>
</dbReference>
<dbReference type="InterPro" id="IPR011701">
    <property type="entry name" value="MFS"/>
</dbReference>
<dbReference type="AlphaFoldDB" id="A0A8H6LBE2"/>
<dbReference type="FunFam" id="1.20.1250.20:FF:000057">
    <property type="entry name" value="MFS general substrate transporter"/>
    <property type="match status" value="1"/>
</dbReference>
<evidence type="ECO:0000259" key="8">
    <source>
        <dbReference type="Pfam" id="PF05699"/>
    </source>
</evidence>
<comment type="caution">
    <text evidence="9">The sequence shown here is derived from an EMBL/GenBank/DDBJ whole genome shotgun (WGS) entry which is preliminary data.</text>
</comment>
<evidence type="ECO:0000256" key="5">
    <source>
        <dbReference type="ARBA" id="ARBA00023136"/>
    </source>
</evidence>
<dbReference type="InterPro" id="IPR008906">
    <property type="entry name" value="HATC_C_dom"/>
</dbReference>
<dbReference type="Proteomes" id="UP000593570">
    <property type="component" value="Unassembled WGS sequence"/>
</dbReference>
<feature type="transmembrane region" description="Helical" evidence="7">
    <location>
        <begin position="210"/>
        <end position="234"/>
    </location>
</feature>
<proteinExistence type="predicted"/>
<dbReference type="GO" id="GO:0046983">
    <property type="term" value="F:protein dimerization activity"/>
    <property type="evidence" value="ECO:0007669"/>
    <property type="project" value="InterPro"/>
</dbReference>
<gene>
    <name evidence="9" type="ORF">HZS61_007747</name>
</gene>
<evidence type="ECO:0000313" key="9">
    <source>
        <dbReference type="EMBL" id="KAF6512941.1"/>
    </source>
</evidence>
<dbReference type="Gene3D" id="1.20.1250.20">
    <property type="entry name" value="MFS general substrate transporter like domains"/>
    <property type="match status" value="1"/>
</dbReference>